<protein>
    <recommendedName>
        <fullName evidence="4">SWIM-type domain-containing protein</fullName>
    </recommendedName>
</protein>
<feature type="coiled-coil region" evidence="1">
    <location>
        <begin position="107"/>
        <end position="141"/>
    </location>
</feature>
<keyword evidence="3" id="KW-1185">Reference proteome</keyword>
<name>A0A653D8R2_CALMS</name>
<evidence type="ECO:0008006" key="4">
    <source>
        <dbReference type="Google" id="ProtNLM"/>
    </source>
</evidence>
<dbReference type="Proteomes" id="UP000410492">
    <property type="component" value="Unassembled WGS sequence"/>
</dbReference>
<evidence type="ECO:0000313" key="3">
    <source>
        <dbReference type="Proteomes" id="UP000410492"/>
    </source>
</evidence>
<feature type="non-terminal residue" evidence="2">
    <location>
        <position position="142"/>
    </location>
</feature>
<gene>
    <name evidence="2" type="ORF">CALMAC_LOCUS14832</name>
</gene>
<accession>A0A653D8R2</accession>
<keyword evidence="1" id="KW-0175">Coiled coil</keyword>
<sequence>MQCEMGWQVPSSSTCEIYLVEEQKVNCDCKLTCSSCEACLHAYSCSCLDNSIRWNMCKHIHLICQYKKSVGENCMDLTRDEDEKNDLVIDETRNESYKEQQQLIQVISKKKVKNEDLYAEKEKLKKKLSEQIEKITNFEQLE</sequence>
<dbReference type="AlphaFoldDB" id="A0A653D8R2"/>
<dbReference type="OrthoDB" id="6777076at2759"/>
<dbReference type="EMBL" id="CAACVG010010410">
    <property type="protein sequence ID" value="VEN55737.1"/>
    <property type="molecule type" value="Genomic_DNA"/>
</dbReference>
<reference evidence="2 3" key="1">
    <citation type="submission" date="2019-01" db="EMBL/GenBank/DDBJ databases">
        <authorList>
            <person name="Sayadi A."/>
        </authorList>
    </citation>
    <scope>NUCLEOTIDE SEQUENCE [LARGE SCALE GENOMIC DNA]</scope>
</reference>
<proteinExistence type="predicted"/>
<evidence type="ECO:0000256" key="1">
    <source>
        <dbReference type="SAM" id="Coils"/>
    </source>
</evidence>
<evidence type="ECO:0000313" key="2">
    <source>
        <dbReference type="EMBL" id="VEN55737.1"/>
    </source>
</evidence>
<organism evidence="2 3">
    <name type="scientific">Callosobruchus maculatus</name>
    <name type="common">Southern cowpea weevil</name>
    <name type="synonym">Pulse bruchid</name>
    <dbReference type="NCBI Taxonomy" id="64391"/>
    <lineage>
        <taxon>Eukaryota</taxon>
        <taxon>Metazoa</taxon>
        <taxon>Ecdysozoa</taxon>
        <taxon>Arthropoda</taxon>
        <taxon>Hexapoda</taxon>
        <taxon>Insecta</taxon>
        <taxon>Pterygota</taxon>
        <taxon>Neoptera</taxon>
        <taxon>Endopterygota</taxon>
        <taxon>Coleoptera</taxon>
        <taxon>Polyphaga</taxon>
        <taxon>Cucujiformia</taxon>
        <taxon>Chrysomeloidea</taxon>
        <taxon>Chrysomelidae</taxon>
        <taxon>Bruchinae</taxon>
        <taxon>Bruchini</taxon>
        <taxon>Callosobruchus</taxon>
    </lineage>
</organism>